<gene>
    <name evidence="4" type="ORF">G5B37_02185</name>
</gene>
<keyword evidence="5" id="KW-1185">Reference proteome</keyword>
<protein>
    <submittedName>
        <fullName evidence="4">T9SS type A sorting domain-containing protein</fullName>
    </submittedName>
</protein>
<feature type="chain" id="PRO_5026059636" evidence="2">
    <location>
        <begin position="24"/>
        <end position="494"/>
    </location>
</feature>
<dbReference type="InterPro" id="IPR026444">
    <property type="entry name" value="Secre_tail"/>
</dbReference>
<evidence type="ECO:0000313" key="5">
    <source>
        <dbReference type="Proteomes" id="UP000505306"/>
    </source>
</evidence>
<keyword evidence="1 2" id="KW-0732">Signal</keyword>
<evidence type="ECO:0000313" key="4">
    <source>
        <dbReference type="EMBL" id="QIE58413.1"/>
    </source>
</evidence>
<dbReference type="Proteomes" id="UP000505306">
    <property type="component" value="Chromosome"/>
</dbReference>
<feature type="domain" description="Secretion system C-terminal sorting" evidence="3">
    <location>
        <begin position="421"/>
        <end position="492"/>
    </location>
</feature>
<accession>A0A6G6GJ17</accession>
<dbReference type="NCBIfam" id="TIGR04183">
    <property type="entry name" value="Por_Secre_tail"/>
    <property type="match status" value="1"/>
</dbReference>
<evidence type="ECO:0000256" key="2">
    <source>
        <dbReference type="SAM" id="SignalP"/>
    </source>
</evidence>
<evidence type="ECO:0000256" key="1">
    <source>
        <dbReference type="ARBA" id="ARBA00022729"/>
    </source>
</evidence>
<proteinExistence type="predicted"/>
<name>A0A6G6GJ17_9FLAO</name>
<dbReference type="RefSeq" id="WP_164678419.1">
    <property type="nucleotide sequence ID" value="NZ_CP049057.1"/>
</dbReference>
<organism evidence="4 5">
    <name type="scientific">Rasiella rasia</name>
    <dbReference type="NCBI Taxonomy" id="2744027"/>
    <lineage>
        <taxon>Bacteria</taxon>
        <taxon>Pseudomonadati</taxon>
        <taxon>Bacteroidota</taxon>
        <taxon>Flavobacteriia</taxon>
        <taxon>Flavobacteriales</taxon>
        <taxon>Flavobacteriaceae</taxon>
        <taxon>Rasiella</taxon>
    </lineage>
</organism>
<dbReference type="EMBL" id="CP049057">
    <property type="protein sequence ID" value="QIE58413.1"/>
    <property type="molecule type" value="Genomic_DNA"/>
</dbReference>
<feature type="signal peptide" evidence="2">
    <location>
        <begin position="1"/>
        <end position="23"/>
    </location>
</feature>
<dbReference type="AlphaFoldDB" id="A0A6G6GJ17"/>
<reference evidence="4 5" key="1">
    <citation type="submission" date="2020-02" db="EMBL/GenBank/DDBJ databases">
        <title>Complete genome sequence of Flavobacteriaceae bacterium.</title>
        <authorList>
            <person name="Kim S.-J."/>
            <person name="Kim Y.-S."/>
            <person name="Kim K.-H."/>
        </authorList>
    </citation>
    <scope>NUCLEOTIDE SEQUENCE [LARGE SCALE GENOMIC DNA]</scope>
    <source>
        <strain evidence="4 5">RR4-40</strain>
    </source>
</reference>
<dbReference type="SUPFAM" id="SSF69318">
    <property type="entry name" value="Integrin alpha N-terminal domain"/>
    <property type="match status" value="1"/>
</dbReference>
<dbReference type="Gene3D" id="2.40.128.340">
    <property type="match status" value="1"/>
</dbReference>
<dbReference type="Pfam" id="PF18962">
    <property type="entry name" value="Por_Secre_tail"/>
    <property type="match status" value="1"/>
</dbReference>
<dbReference type="InterPro" id="IPR028994">
    <property type="entry name" value="Integrin_alpha_N"/>
</dbReference>
<dbReference type="KEGG" id="mgel:G5B37_02185"/>
<evidence type="ECO:0000259" key="3">
    <source>
        <dbReference type="Pfam" id="PF18962"/>
    </source>
</evidence>
<sequence length="494" mass="55021">MTKNFTRISLMVAMLFAVTTTFAQDCSTQPFRYTDYVVSGNFTQNNANDDVINDVVMLSKNTSSLRIDALVSNGNGDRTLKLGSSSINYNLDNVNGRMVKGDFDNDGHIDDFILINKTSAYGMRFDLFKSDGNNPSFSQSSVYTLNGYDPDKITGRVVSGDFDQDGYWDDIAAFYDYGNGETRIHTFRSNGSTFVYSGSPGWWKSTGYSASRVTDRVVSGDFDHDGNVDDIAAFYDYGGGHTRIHVWISNGSSLSYQYSTGWWSSNGYVASKISTRVMSLNIDRDGHNYDDIVAFYDYNGVTKMHVFESNGSSFDYSGPGGWWSGSLVIGYIPEPDYAHRMNGKIVEYDSRTSGITQGKPSDMIGFHDTMIPKYRFWRAKRAIYLQNRIEHTTIRYCDSKNNETTEFEATASSLQPLIKAYPNPTKSAVAIEIPEELLGGATRIEVHNLYGNLVFSEEVTTATTIINLGTKNPGVYLVKVIGSTTTNILKVIKE</sequence>